<keyword evidence="4 9" id="KW-0812">Transmembrane</keyword>
<feature type="transmembrane region" description="Helical" evidence="9">
    <location>
        <begin position="48"/>
        <end position="72"/>
    </location>
</feature>
<evidence type="ECO:0000256" key="3">
    <source>
        <dbReference type="ARBA" id="ARBA00022475"/>
    </source>
</evidence>
<accession>A0A7H0FXE0</accession>
<evidence type="ECO:0000313" key="10">
    <source>
        <dbReference type="EMBL" id="QNP40706.1"/>
    </source>
</evidence>
<organism evidence="10 11">
    <name type="scientific">Agrilutibacter terrestris</name>
    <dbReference type="NCBI Taxonomy" id="2865112"/>
    <lineage>
        <taxon>Bacteria</taxon>
        <taxon>Pseudomonadati</taxon>
        <taxon>Pseudomonadota</taxon>
        <taxon>Gammaproteobacteria</taxon>
        <taxon>Lysobacterales</taxon>
        <taxon>Lysobacteraceae</taxon>
        <taxon>Agrilutibacter</taxon>
    </lineage>
</organism>
<feature type="transmembrane region" description="Helical" evidence="9">
    <location>
        <begin position="212"/>
        <end position="231"/>
    </location>
</feature>
<keyword evidence="7 9" id="KW-0472">Membrane</keyword>
<protein>
    <submittedName>
        <fullName evidence="10">Bestrophin</fullName>
    </submittedName>
</protein>
<evidence type="ECO:0000256" key="6">
    <source>
        <dbReference type="ARBA" id="ARBA00023065"/>
    </source>
</evidence>
<evidence type="ECO:0000256" key="2">
    <source>
        <dbReference type="ARBA" id="ARBA00022448"/>
    </source>
</evidence>
<sequence>MIVRPRNATSIFTLLFALKGSIIPVIWPRVLYTMLLSLAVVATDLRGLVIHFSIDPAMLTLLGLTLAIFLGFRNSVAYQRWWEGRTLWGDLIIASRNLARQTQAFMPSLDPDPRKQLVHDVIGFSHALRHHLRDSAPDSDLQRWLAPGVYAAAMASPNRPNAVLGAIGETYAQAARATGLDGMLSAAIDRELCQLSHVMGACERIKTTPIPFAYILLLHRTVLVYCFMLPFCLIDPLGWLTPIAVGILAYTFFGLDAIGEQIEGPFDTLPNDLPLDALCRTIEINLLSLLGETDLPQPLEPVEYVLS</sequence>
<name>A0A7H0FXE0_9GAMM</name>
<evidence type="ECO:0000256" key="1">
    <source>
        <dbReference type="ARBA" id="ARBA00004651"/>
    </source>
</evidence>
<proteinExistence type="inferred from homology"/>
<dbReference type="KEGG" id="lsx:H8B22_00085"/>
<keyword evidence="5 9" id="KW-1133">Transmembrane helix</keyword>
<gene>
    <name evidence="10" type="ORF">H8B22_00085</name>
</gene>
<dbReference type="InterPro" id="IPR044669">
    <property type="entry name" value="YneE/VCCN1/2-like"/>
</dbReference>
<keyword evidence="2" id="KW-0813">Transport</keyword>
<dbReference type="Proteomes" id="UP000516018">
    <property type="component" value="Chromosome"/>
</dbReference>
<keyword evidence="3" id="KW-1003">Cell membrane</keyword>
<evidence type="ECO:0000256" key="9">
    <source>
        <dbReference type="SAM" id="Phobius"/>
    </source>
</evidence>
<dbReference type="PANTHER" id="PTHR33281:SF19">
    <property type="entry name" value="VOLTAGE-DEPENDENT ANION CHANNEL-FORMING PROTEIN YNEE"/>
    <property type="match status" value="1"/>
</dbReference>
<evidence type="ECO:0000256" key="7">
    <source>
        <dbReference type="ARBA" id="ARBA00023136"/>
    </source>
</evidence>
<comment type="subcellular location">
    <subcellularLocation>
        <location evidence="1">Cell membrane</location>
        <topology evidence="1">Multi-pass membrane protein</topology>
    </subcellularLocation>
</comment>
<dbReference type="EMBL" id="CP060820">
    <property type="protein sequence ID" value="QNP40706.1"/>
    <property type="molecule type" value="Genomic_DNA"/>
</dbReference>
<reference evidence="10 11" key="1">
    <citation type="submission" date="2020-08" db="EMBL/GenBank/DDBJ databases">
        <title>Lysobacter sp. II4 sp. nov., isolated from soil.</title>
        <authorList>
            <person name="Woo C.Y."/>
            <person name="Kim J."/>
        </authorList>
    </citation>
    <scope>NUCLEOTIDE SEQUENCE [LARGE SCALE GENOMIC DNA]</scope>
    <source>
        <strain evidence="10 11">II4</strain>
    </source>
</reference>
<evidence type="ECO:0000256" key="5">
    <source>
        <dbReference type="ARBA" id="ARBA00022989"/>
    </source>
</evidence>
<dbReference type="PANTHER" id="PTHR33281">
    <property type="entry name" value="UPF0187 PROTEIN YNEE"/>
    <property type="match status" value="1"/>
</dbReference>
<feature type="transmembrane region" description="Helical" evidence="9">
    <location>
        <begin position="237"/>
        <end position="255"/>
    </location>
</feature>
<dbReference type="RefSeq" id="WP_187712146.1">
    <property type="nucleotide sequence ID" value="NZ_CP060820.1"/>
</dbReference>
<keyword evidence="6" id="KW-0406">Ion transport</keyword>
<keyword evidence="11" id="KW-1185">Reference proteome</keyword>
<dbReference type="GO" id="GO:0005886">
    <property type="term" value="C:plasma membrane"/>
    <property type="evidence" value="ECO:0007669"/>
    <property type="project" value="UniProtKB-SubCell"/>
</dbReference>
<comment type="similarity">
    <text evidence="8">Belongs to the anion channel-forming bestrophin (TC 1.A.46) family.</text>
</comment>
<dbReference type="GO" id="GO:0005254">
    <property type="term" value="F:chloride channel activity"/>
    <property type="evidence" value="ECO:0007669"/>
    <property type="project" value="InterPro"/>
</dbReference>
<dbReference type="AlphaFoldDB" id="A0A7H0FXE0"/>
<evidence type="ECO:0000313" key="11">
    <source>
        <dbReference type="Proteomes" id="UP000516018"/>
    </source>
</evidence>
<dbReference type="Pfam" id="PF25539">
    <property type="entry name" value="Bestrophin_2"/>
    <property type="match status" value="1"/>
</dbReference>
<evidence type="ECO:0000256" key="4">
    <source>
        <dbReference type="ARBA" id="ARBA00022692"/>
    </source>
</evidence>
<evidence type="ECO:0000256" key="8">
    <source>
        <dbReference type="ARBA" id="ARBA00034708"/>
    </source>
</evidence>